<name>A0A5B8LES5_9SPHN</name>
<evidence type="ECO:0000259" key="2">
    <source>
        <dbReference type="Pfam" id="PF19830"/>
    </source>
</evidence>
<dbReference type="AlphaFoldDB" id="A0A5B8LES5"/>
<organism evidence="4 5">
    <name type="scientific">Sphingomonas panacisoli</name>
    <dbReference type="NCBI Taxonomy" id="1813879"/>
    <lineage>
        <taxon>Bacteria</taxon>
        <taxon>Pseudomonadati</taxon>
        <taxon>Pseudomonadota</taxon>
        <taxon>Alphaproteobacteria</taxon>
        <taxon>Sphingomonadales</taxon>
        <taxon>Sphingomonadaceae</taxon>
        <taxon>Sphingomonas</taxon>
    </lineage>
</organism>
<dbReference type="EMBL" id="CP042306">
    <property type="protein sequence ID" value="QDZ06657.1"/>
    <property type="molecule type" value="Genomic_DNA"/>
</dbReference>
<evidence type="ECO:0000313" key="5">
    <source>
        <dbReference type="Proteomes" id="UP000315673"/>
    </source>
</evidence>
<dbReference type="OrthoDB" id="1814621at2"/>
<feature type="transmembrane region" description="Helical" evidence="1">
    <location>
        <begin position="125"/>
        <end position="143"/>
    </location>
</feature>
<reference evidence="4 5" key="1">
    <citation type="submission" date="2019-07" db="EMBL/GenBank/DDBJ databases">
        <title>Full genome sequence of Sphingomonas sp. 4R-6-7(HKS19).</title>
        <authorList>
            <person name="Im W.-T."/>
        </authorList>
    </citation>
    <scope>NUCLEOTIDE SEQUENCE [LARGE SCALE GENOMIC DNA]</scope>
    <source>
        <strain evidence="4 5">HKS19</strain>
    </source>
</reference>
<keyword evidence="1" id="KW-1133">Transmembrane helix</keyword>
<keyword evidence="1" id="KW-0472">Membrane</keyword>
<feature type="transmembrane region" description="Helical" evidence="1">
    <location>
        <begin position="67"/>
        <end position="88"/>
    </location>
</feature>
<dbReference type="RefSeq" id="WP_146569741.1">
    <property type="nucleotide sequence ID" value="NZ_CP042306.1"/>
</dbReference>
<accession>A0A5B8LES5</accession>
<gene>
    <name evidence="4" type="ORF">FPZ24_03520</name>
</gene>
<dbReference type="KEGG" id="spai:FPZ24_03520"/>
<protein>
    <recommendedName>
        <fullName evidence="6">Glycosyltransferase RgtA/B/C/D-like domain-containing protein</fullName>
    </recommendedName>
</protein>
<feature type="transmembrane region" description="Helical" evidence="1">
    <location>
        <begin position="215"/>
        <end position="233"/>
    </location>
</feature>
<feature type="domain" description="DUF6311" evidence="3">
    <location>
        <begin position="424"/>
        <end position="523"/>
    </location>
</feature>
<feature type="transmembrane region" description="Helical" evidence="1">
    <location>
        <begin position="281"/>
        <end position="301"/>
    </location>
</feature>
<dbReference type="Pfam" id="PF25853">
    <property type="entry name" value="DUF6311_C"/>
    <property type="match status" value="1"/>
</dbReference>
<keyword evidence="1" id="KW-0812">Transmembrane</keyword>
<sequence>MRSTFTTAAMLAALALALFGAWMHWAVLDPRNVGWLLTGEDRGQSAIGLSAYLRAGGPWPSLHEPLLMAPGGLPLLFTDSIPLIGLILKPLGVPAGWQFLGPWYLLCVALQVFFAWRLVRPYAPDHLAAFIGTVLLAAMPMLFNRYGHASLCAQWLVLWALYVFVDEERARRPGQWFAVLGVAALIHTYLLLMVAAFWGSAILCLMVRGPDRVRVLAGAGAVAAVIVAILWWHGIFAGPFGSTGTYGAFPMALDAWWNPANPGYTALIPSSAEDHGRGFEGLQYLGAGMLLLVAIAVYGWVFRRDASGTGRLLWLLPAFIVIAIAAIGPQPMWRGAPLFTLHLGPLLTNLLDPIRAAGRLAWPLTYTLAFAAIVTVIRLPRATMILAVALAVQVIDLTPMFAAVRSTSAKAADRTVYHRTLDPRWAALVARSSSVEFEPARPFIDLQLMEEITWRTVDACRPVRFTYASRESAATRARIDVDTADFAAGRLDPTRLYVLLDGKVPRIVAARVQKLDGITIIAPTTPAPPPVCR</sequence>
<feature type="transmembrane region" description="Helical" evidence="1">
    <location>
        <begin position="177"/>
        <end position="203"/>
    </location>
</feature>
<feature type="transmembrane region" description="Helical" evidence="1">
    <location>
        <begin position="100"/>
        <end position="119"/>
    </location>
</feature>
<evidence type="ECO:0000313" key="4">
    <source>
        <dbReference type="EMBL" id="QDZ06657.1"/>
    </source>
</evidence>
<dbReference type="Pfam" id="PF19830">
    <property type="entry name" value="DUF6311"/>
    <property type="match status" value="1"/>
</dbReference>
<evidence type="ECO:0008006" key="6">
    <source>
        <dbReference type="Google" id="ProtNLM"/>
    </source>
</evidence>
<feature type="transmembrane region" description="Helical" evidence="1">
    <location>
        <begin position="148"/>
        <end position="165"/>
    </location>
</feature>
<dbReference type="InterPro" id="IPR046278">
    <property type="entry name" value="DUF6311"/>
</dbReference>
<keyword evidence="5" id="KW-1185">Reference proteome</keyword>
<dbReference type="InterPro" id="IPR058671">
    <property type="entry name" value="DUF6311_C"/>
</dbReference>
<feature type="domain" description="DUF6311" evidence="2">
    <location>
        <begin position="12"/>
        <end position="397"/>
    </location>
</feature>
<feature type="transmembrane region" description="Helical" evidence="1">
    <location>
        <begin position="313"/>
        <end position="333"/>
    </location>
</feature>
<feature type="transmembrane region" description="Helical" evidence="1">
    <location>
        <begin position="360"/>
        <end position="377"/>
    </location>
</feature>
<proteinExistence type="predicted"/>
<dbReference type="Proteomes" id="UP000315673">
    <property type="component" value="Chromosome"/>
</dbReference>
<feature type="transmembrane region" description="Helical" evidence="1">
    <location>
        <begin position="384"/>
        <end position="404"/>
    </location>
</feature>
<evidence type="ECO:0000256" key="1">
    <source>
        <dbReference type="SAM" id="Phobius"/>
    </source>
</evidence>
<evidence type="ECO:0000259" key="3">
    <source>
        <dbReference type="Pfam" id="PF25853"/>
    </source>
</evidence>